<organism evidence="7 8">
    <name type="scientific">Tuber borchii</name>
    <name type="common">White truffle</name>
    <dbReference type="NCBI Taxonomy" id="42251"/>
    <lineage>
        <taxon>Eukaryota</taxon>
        <taxon>Fungi</taxon>
        <taxon>Dikarya</taxon>
        <taxon>Ascomycota</taxon>
        <taxon>Pezizomycotina</taxon>
        <taxon>Pezizomycetes</taxon>
        <taxon>Pezizales</taxon>
        <taxon>Tuberaceae</taxon>
        <taxon>Tuber</taxon>
    </lineage>
</organism>
<protein>
    <submittedName>
        <fullName evidence="7">P-loop containing nucleoside triphosphate hydrolase protein</fullName>
    </submittedName>
</protein>
<comment type="similarity">
    <text evidence="1 4">Belongs to the AAA ATPase family.</text>
</comment>
<dbReference type="GO" id="GO:0005524">
    <property type="term" value="F:ATP binding"/>
    <property type="evidence" value="ECO:0007669"/>
    <property type="project" value="UniProtKB-KW"/>
</dbReference>
<dbReference type="Pfam" id="PF17862">
    <property type="entry name" value="AAA_lid_3"/>
    <property type="match status" value="1"/>
</dbReference>
<dbReference type="PROSITE" id="PS00674">
    <property type="entry name" value="AAA"/>
    <property type="match status" value="1"/>
</dbReference>
<dbReference type="InterPro" id="IPR027417">
    <property type="entry name" value="P-loop_NTPase"/>
</dbReference>
<dbReference type="Pfam" id="PF00004">
    <property type="entry name" value="AAA"/>
    <property type="match status" value="2"/>
</dbReference>
<feature type="domain" description="AAA+ ATPase" evidence="6">
    <location>
        <begin position="90"/>
        <end position="230"/>
    </location>
</feature>
<dbReference type="InterPro" id="IPR003959">
    <property type="entry name" value="ATPase_AAA_core"/>
</dbReference>
<dbReference type="InterPro" id="IPR041569">
    <property type="entry name" value="AAA_lid_3"/>
</dbReference>
<dbReference type="Gene3D" id="1.10.8.60">
    <property type="match status" value="2"/>
</dbReference>
<dbReference type="InterPro" id="IPR003960">
    <property type="entry name" value="ATPase_AAA_CS"/>
</dbReference>
<reference evidence="7 8" key="1">
    <citation type="submission" date="2017-04" db="EMBL/GenBank/DDBJ databases">
        <title>Draft genome sequence of Tuber borchii Vittad., a whitish edible truffle.</title>
        <authorList>
            <consortium name="DOE Joint Genome Institute"/>
            <person name="Murat C."/>
            <person name="Kuo A."/>
            <person name="Barry K.W."/>
            <person name="Clum A."/>
            <person name="Dockter R.B."/>
            <person name="Fauchery L."/>
            <person name="Iotti M."/>
            <person name="Kohler A."/>
            <person name="Labutti K."/>
            <person name="Lindquist E.A."/>
            <person name="Lipzen A."/>
            <person name="Ohm R.A."/>
            <person name="Wang M."/>
            <person name="Grigoriev I.V."/>
            <person name="Zambonelli A."/>
            <person name="Martin F.M."/>
        </authorList>
    </citation>
    <scope>NUCLEOTIDE SEQUENCE [LARGE SCALE GENOMIC DNA]</scope>
    <source>
        <strain evidence="7 8">Tbo3840</strain>
    </source>
</reference>
<sequence length="646" mass="70371">MESKVTYTKDKLIAGGAVWASPAPRKRRERTPDEDDKSAKRQKGKDSCIPPKSVSLKDIGGMEDIVDHLARLTVVPLVQPQVYQHIGVQPRHGILLHGPPGCGKTLLVNAIAGEFRLVFFNVSAHSIKVGRSGEPEKKIKRLFEEAQKKAPCLIFVDEIDALTQKRDNMGEGIEGRLVTQMISCMEDLTSEKTAEKHIIIIGATNQPESLDPAFRRAGMFDREIRLNMPDEAAREKILKVVCEGLRLARDLDFKELAKKTHGFVGRDLSALAQFASVEATRRFYKFKAIETPSVTGEPSAGTSVARLGDLANISMASGDSHPPLVLAPAPVTPQRGSPSSTQYSDNVPMDASTGGQQHLVTIKCSDFLTAVKQIEPICKKAGWGTVVGVMWADIGGIGSLRLAEMRMAIVEPIRNPDFLASLGIIVPTGTLLWGPPGCGKTLLAKAAINESRAKVITIWCPELLNKDGEEAERLIGQMFSRAQSCTPCVIFFEDLDHLLLQGNSNLSESSSRAVNSLLSGLDSVKGHKGIYVIGATNRPDFLDPAMLTPGRFENIICVEPPDANERLEILKTLTKKTILVNVDLQAIAADPRCVDFSRKSLEELVEAATTQGFLDASLIDENPIIVTDEHFEMAFAIVLSAVTEEE</sequence>
<evidence type="ECO:0000256" key="5">
    <source>
        <dbReference type="SAM" id="MobiDB-lite"/>
    </source>
</evidence>
<evidence type="ECO:0000256" key="1">
    <source>
        <dbReference type="ARBA" id="ARBA00006914"/>
    </source>
</evidence>
<name>A0A2T6ZM64_TUBBO</name>
<dbReference type="EMBL" id="NESQ01000185">
    <property type="protein sequence ID" value="PUU76536.1"/>
    <property type="molecule type" value="Genomic_DNA"/>
</dbReference>
<feature type="domain" description="AAA+ ATPase" evidence="6">
    <location>
        <begin position="426"/>
        <end position="562"/>
    </location>
</feature>
<dbReference type="PANTHER" id="PTHR48470:SF1">
    <property type="entry name" value="CELL DIVISION CONTROL PROTEIN 48 C ISOFORM 1"/>
    <property type="match status" value="1"/>
</dbReference>
<dbReference type="OrthoDB" id="27435at2759"/>
<evidence type="ECO:0000313" key="7">
    <source>
        <dbReference type="EMBL" id="PUU76536.1"/>
    </source>
</evidence>
<feature type="region of interest" description="Disordered" evidence="5">
    <location>
        <begin position="324"/>
        <end position="346"/>
    </location>
</feature>
<dbReference type="AlphaFoldDB" id="A0A2T6ZM64"/>
<evidence type="ECO:0000256" key="2">
    <source>
        <dbReference type="ARBA" id="ARBA00022741"/>
    </source>
</evidence>
<dbReference type="PANTHER" id="PTHR48470">
    <property type="entry name" value="CELL DIVISION CONTROL PROTEIN 48 C ISOFORM 1"/>
    <property type="match status" value="1"/>
</dbReference>
<keyword evidence="2 4" id="KW-0547">Nucleotide-binding</keyword>
<feature type="region of interest" description="Disordered" evidence="5">
    <location>
        <begin position="16"/>
        <end position="53"/>
    </location>
</feature>
<dbReference type="FunFam" id="3.40.50.300:FF:000365">
    <property type="entry name" value="Ribosome biogenesis ATPase RIX7"/>
    <property type="match status" value="1"/>
</dbReference>
<feature type="compositionally biased region" description="Polar residues" evidence="5">
    <location>
        <begin position="334"/>
        <end position="345"/>
    </location>
</feature>
<keyword evidence="3 4" id="KW-0067">ATP-binding</keyword>
<keyword evidence="7" id="KW-0378">Hydrolase</keyword>
<keyword evidence="8" id="KW-1185">Reference proteome</keyword>
<dbReference type="STRING" id="42251.A0A2T6ZM64"/>
<proteinExistence type="inferred from homology"/>
<evidence type="ECO:0000256" key="3">
    <source>
        <dbReference type="ARBA" id="ARBA00022840"/>
    </source>
</evidence>
<evidence type="ECO:0000259" key="6">
    <source>
        <dbReference type="SMART" id="SM00382"/>
    </source>
</evidence>
<dbReference type="SUPFAM" id="SSF52540">
    <property type="entry name" value="P-loop containing nucleoside triphosphate hydrolases"/>
    <property type="match status" value="2"/>
</dbReference>
<evidence type="ECO:0000256" key="4">
    <source>
        <dbReference type="RuleBase" id="RU003651"/>
    </source>
</evidence>
<dbReference type="Gene3D" id="3.40.50.300">
    <property type="entry name" value="P-loop containing nucleotide triphosphate hydrolases"/>
    <property type="match status" value="2"/>
</dbReference>
<comment type="caution">
    <text evidence="7">The sequence shown here is derived from an EMBL/GenBank/DDBJ whole genome shotgun (WGS) entry which is preliminary data.</text>
</comment>
<dbReference type="InterPro" id="IPR003593">
    <property type="entry name" value="AAA+_ATPase"/>
</dbReference>
<gene>
    <name evidence="7" type="ORF">B9Z19DRAFT_1028675</name>
</gene>
<accession>A0A2T6ZM64</accession>
<dbReference type="InterPro" id="IPR055278">
    <property type="entry name" value="CDC48c"/>
</dbReference>
<dbReference type="GO" id="GO:0016887">
    <property type="term" value="F:ATP hydrolysis activity"/>
    <property type="evidence" value="ECO:0007669"/>
    <property type="project" value="InterPro"/>
</dbReference>
<dbReference type="Proteomes" id="UP000244722">
    <property type="component" value="Unassembled WGS sequence"/>
</dbReference>
<evidence type="ECO:0000313" key="8">
    <source>
        <dbReference type="Proteomes" id="UP000244722"/>
    </source>
</evidence>
<dbReference type="SMART" id="SM00382">
    <property type="entry name" value="AAA"/>
    <property type="match status" value="2"/>
</dbReference>